<evidence type="ECO:0008006" key="3">
    <source>
        <dbReference type="Google" id="ProtNLM"/>
    </source>
</evidence>
<proteinExistence type="predicted"/>
<dbReference type="InterPro" id="IPR058154">
    <property type="entry name" value="Bxb1_TTP-like"/>
</dbReference>
<sequence length="181" mass="19672">MAKNRDNVRVYGDLESEVFLAPKGSTLPTTLVDPTSPFESIGWLSEDGISFEVSTDSEKFKAWQGGATLRVKITSTEKTITFQALEETPGVTELYFDHGAPTVTTGVAKVDLPEGIGTVERAAVFKFVDGSVTKLLCCELIQITERGTLSHTNSDMTMYEFTAEIVGDSYILTNAPAYLGE</sequence>
<protein>
    <recommendedName>
        <fullName evidence="3">Phage tail protein</fullName>
    </recommendedName>
</protein>
<dbReference type="EMBL" id="JAEHOH010000022">
    <property type="protein sequence ID" value="MBK0420157.1"/>
    <property type="molecule type" value="Genomic_DNA"/>
</dbReference>
<evidence type="ECO:0000313" key="2">
    <source>
        <dbReference type="Proteomes" id="UP000608530"/>
    </source>
</evidence>
<keyword evidence="2" id="KW-1185">Reference proteome</keyword>
<dbReference type="Proteomes" id="UP000608530">
    <property type="component" value="Unassembled WGS sequence"/>
</dbReference>
<dbReference type="Pfam" id="PF25681">
    <property type="entry name" value="Phage_TTP_17"/>
    <property type="match status" value="1"/>
</dbReference>
<comment type="caution">
    <text evidence="1">The sequence shown here is derived from an EMBL/GenBank/DDBJ whole genome shotgun (WGS) entry which is preliminary data.</text>
</comment>
<evidence type="ECO:0000313" key="1">
    <source>
        <dbReference type="EMBL" id="MBK0420157.1"/>
    </source>
</evidence>
<reference evidence="1" key="1">
    <citation type="submission" date="2020-12" db="EMBL/GenBank/DDBJ databases">
        <title>Leucobacter sp. CAS1, isolated from Chromium sludge.</title>
        <authorList>
            <person name="Xu Z."/>
        </authorList>
    </citation>
    <scope>NUCLEOTIDE SEQUENCE</scope>
    <source>
        <strain evidence="1">CSA1</strain>
    </source>
</reference>
<dbReference type="AlphaFoldDB" id="A0A934QBQ9"/>
<gene>
    <name evidence="1" type="ORF">JD276_14055</name>
</gene>
<accession>A0A934QBQ9</accession>
<name>A0A934QBQ9_9MICO</name>
<dbReference type="RefSeq" id="WP_200116299.1">
    <property type="nucleotide sequence ID" value="NZ_JAEHOH010000022.1"/>
</dbReference>
<organism evidence="1 2">
    <name type="scientific">Leucobacter chromiisoli</name>
    <dbReference type="NCBI Taxonomy" id="2796471"/>
    <lineage>
        <taxon>Bacteria</taxon>
        <taxon>Bacillati</taxon>
        <taxon>Actinomycetota</taxon>
        <taxon>Actinomycetes</taxon>
        <taxon>Micrococcales</taxon>
        <taxon>Microbacteriaceae</taxon>
        <taxon>Leucobacter</taxon>
    </lineage>
</organism>